<evidence type="ECO:0008006" key="3">
    <source>
        <dbReference type="Google" id="ProtNLM"/>
    </source>
</evidence>
<protein>
    <recommendedName>
        <fullName evidence="3">Glyoxalase/bleomycin resistance protein/dioxygenase superfamily protein</fullName>
    </recommendedName>
</protein>
<evidence type="ECO:0000313" key="2">
    <source>
        <dbReference type="Proteomes" id="UP001501598"/>
    </source>
</evidence>
<sequence>MVDDVSAHAAELRDKGLRQIDLGPNAAAAFFQPEDTMGILTELVDARTMERLHETGRPPG</sequence>
<accession>A0ABP8RI28</accession>
<dbReference type="Proteomes" id="UP001501598">
    <property type="component" value="Unassembled WGS sequence"/>
</dbReference>
<reference evidence="2" key="1">
    <citation type="journal article" date="2019" name="Int. J. Syst. Evol. Microbiol.">
        <title>The Global Catalogue of Microorganisms (GCM) 10K type strain sequencing project: providing services to taxonomists for standard genome sequencing and annotation.</title>
        <authorList>
            <consortium name="The Broad Institute Genomics Platform"/>
            <consortium name="The Broad Institute Genome Sequencing Center for Infectious Disease"/>
            <person name="Wu L."/>
            <person name="Ma J."/>
        </authorList>
    </citation>
    <scope>NUCLEOTIDE SEQUENCE [LARGE SCALE GENOMIC DNA]</scope>
    <source>
        <strain evidence="2">JCM 17906</strain>
    </source>
</reference>
<comment type="caution">
    <text evidence="1">The sequence shown here is derived from an EMBL/GenBank/DDBJ whole genome shotgun (WGS) entry which is preliminary data.</text>
</comment>
<keyword evidence="2" id="KW-1185">Reference proteome</keyword>
<evidence type="ECO:0000313" key="1">
    <source>
        <dbReference type="EMBL" id="GAA4538950.1"/>
    </source>
</evidence>
<dbReference type="EMBL" id="BAABGT010000014">
    <property type="protein sequence ID" value="GAA4538950.1"/>
    <property type="molecule type" value="Genomic_DNA"/>
</dbReference>
<gene>
    <name evidence="1" type="ORF">GCM10023175_09620</name>
</gene>
<name>A0ABP8RI28_9PSEU</name>
<proteinExistence type="predicted"/>
<dbReference type="RefSeq" id="WP_345413096.1">
    <property type="nucleotide sequence ID" value="NZ_BAABGT010000014.1"/>
</dbReference>
<dbReference type="InterPro" id="IPR029068">
    <property type="entry name" value="Glyas_Bleomycin-R_OHBP_Dase"/>
</dbReference>
<dbReference type="Gene3D" id="3.10.180.10">
    <property type="entry name" value="2,3-Dihydroxybiphenyl 1,2-Dioxygenase, domain 1"/>
    <property type="match status" value="1"/>
</dbReference>
<organism evidence="1 2">
    <name type="scientific">Pseudonocardia xishanensis</name>
    <dbReference type="NCBI Taxonomy" id="630995"/>
    <lineage>
        <taxon>Bacteria</taxon>
        <taxon>Bacillati</taxon>
        <taxon>Actinomycetota</taxon>
        <taxon>Actinomycetes</taxon>
        <taxon>Pseudonocardiales</taxon>
        <taxon>Pseudonocardiaceae</taxon>
        <taxon>Pseudonocardia</taxon>
    </lineage>
</organism>